<keyword evidence="5" id="KW-0969">Cilium</keyword>
<accession>A0AAV6FE45</accession>
<comment type="similarity">
    <text evidence="2">Belongs to the CFAP157 family.</text>
</comment>
<feature type="coiled-coil region" evidence="7">
    <location>
        <begin position="107"/>
        <end position="205"/>
    </location>
</feature>
<keyword evidence="6" id="KW-0966">Cell projection</keyword>
<feature type="coiled-coil region" evidence="7">
    <location>
        <begin position="54"/>
        <end position="81"/>
    </location>
</feature>
<organism evidence="9 10">
    <name type="scientific">Alosa alosa</name>
    <name type="common">allis shad</name>
    <dbReference type="NCBI Taxonomy" id="278164"/>
    <lineage>
        <taxon>Eukaryota</taxon>
        <taxon>Metazoa</taxon>
        <taxon>Chordata</taxon>
        <taxon>Craniata</taxon>
        <taxon>Vertebrata</taxon>
        <taxon>Euteleostomi</taxon>
        <taxon>Actinopterygii</taxon>
        <taxon>Neopterygii</taxon>
        <taxon>Teleostei</taxon>
        <taxon>Clupei</taxon>
        <taxon>Clupeiformes</taxon>
        <taxon>Clupeoidei</taxon>
        <taxon>Clupeidae</taxon>
        <taxon>Alosa</taxon>
    </lineage>
</organism>
<gene>
    <name evidence="9" type="ORF">AALO_G00299340</name>
</gene>
<dbReference type="GO" id="GO:0007288">
    <property type="term" value="P:sperm axoneme assembly"/>
    <property type="evidence" value="ECO:0007669"/>
    <property type="project" value="TreeGrafter"/>
</dbReference>
<proteinExistence type="inferred from homology"/>
<feature type="compositionally biased region" description="Basic and acidic residues" evidence="8">
    <location>
        <begin position="504"/>
        <end position="513"/>
    </location>
</feature>
<protein>
    <recommendedName>
        <fullName evidence="3">Cilia- and flagella-associated protein 157</fullName>
    </recommendedName>
</protein>
<reference evidence="9" key="1">
    <citation type="submission" date="2020-10" db="EMBL/GenBank/DDBJ databases">
        <title>Chromosome-scale genome assembly of the Allis shad, Alosa alosa.</title>
        <authorList>
            <person name="Margot Z."/>
            <person name="Christophe K."/>
            <person name="Cabau C."/>
            <person name="Louis A."/>
            <person name="Berthelot C."/>
            <person name="Parey E."/>
            <person name="Roest Crollius H."/>
            <person name="Montfort J."/>
            <person name="Robinson-Rechavi M."/>
            <person name="Bucao C."/>
            <person name="Bouchez O."/>
            <person name="Gislard M."/>
            <person name="Lluch J."/>
            <person name="Milhes M."/>
            <person name="Lampietro C."/>
            <person name="Lopez Roques C."/>
            <person name="Donnadieu C."/>
            <person name="Braasch I."/>
            <person name="Desvignes T."/>
            <person name="Postlethwait J."/>
            <person name="Bobe J."/>
            <person name="Guiguen Y."/>
        </authorList>
    </citation>
    <scope>NUCLEOTIDE SEQUENCE</scope>
    <source>
        <strain evidence="9">M-15738</strain>
        <tissue evidence="9">Blood</tissue>
    </source>
</reference>
<feature type="coiled-coil region" evidence="7">
    <location>
        <begin position="254"/>
        <end position="396"/>
    </location>
</feature>
<name>A0AAV6FE45_9TELE</name>
<sequence length="524" mass="59865">MCTQRELQREVACWIRRMAPNKKNGKKNGDKPTKKETMGFFDKSLDEASTEGGREFYRAQIRDLEERLEKYQHKCDDLEVREKDFSSKYSHAEKEKRDMVLYLKRAVAQKEDELSDLSERLISLNQAKDAEKETFELQLSQLRQEFQEVKDKLTSENMALAGKLAALEEFRAQKEDLMAQVTSLEEQLEGQKQEHQAIIYNLERKAVLDNDRLKKEMQQHVAAVAAEFRRVSDKKMPETTMRAIYENVSVTAQIKQLSDKSKDLLDKNEALSEKEKKLQREVKVLEPLLEEMTRKSLTNAKVVHQLTEKCKQMNAEVAAAERICQGYQQLQNDHSTLQTEMKLLRQNLITGQETYKKCQAEADKLSKELAQERTLREQLENILQDAATALKDILKQVPRMDDSEVKALARRSQMLQKLLAVLDSAAVLGKGPALSEFLRDGKDIHQLEPGIARQGLFSPQLKATPRISHFKTGDLGIVPALKSNCSSKKMDSLSKTVPSSLPKKNQECKKKGLPEQLCKGSSKV</sequence>
<evidence type="ECO:0000256" key="8">
    <source>
        <dbReference type="SAM" id="MobiDB-lite"/>
    </source>
</evidence>
<feature type="compositionally biased region" description="Basic and acidic residues" evidence="8">
    <location>
        <begin position="27"/>
        <end position="37"/>
    </location>
</feature>
<evidence type="ECO:0000256" key="6">
    <source>
        <dbReference type="ARBA" id="ARBA00023273"/>
    </source>
</evidence>
<dbReference type="GO" id="GO:0008017">
    <property type="term" value="F:microtubule binding"/>
    <property type="evidence" value="ECO:0007669"/>
    <property type="project" value="TreeGrafter"/>
</dbReference>
<feature type="compositionally biased region" description="Polar residues" evidence="8">
    <location>
        <begin position="488"/>
        <end position="503"/>
    </location>
</feature>
<dbReference type="InterPro" id="IPR038844">
    <property type="entry name" value="CFAP157"/>
</dbReference>
<dbReference type="PANTHER" id="PTHR31954">
    <property type="entry name" value="CILIA- AND FLAGELLA-ASSOCIATED PROTEIN 157"/>
    <property type="match status" value="1"/>
</dbReference>
<comment type="subcellular location">
    <subcellularLocation>
        <location evidence="1">Cell projection</location>
        <location evidence="1">Cilium</location>
    </subcellularLocation>
</comment>
<evidence type="ECO:0000256" key="1">
    <source>
        <dbReference type="ARBA" id="ARBA00004138"/>
    </source>
</evidence>
<evidence type="ECO:0000256" key="5">
    <source>
        <dbReference type="ARBA" id="ARBA00023069"/>
    </source>
</evidence>
<evidence type="ECO:0000256" key="4">
    <source>
        <dbReference type="ARBA" id="ARBA00023054"/>
    </source>
</evidence>
<feature type="region of interest" description="Disordered" evidence="8">
    <location>
        <begin position="18"/>
        <end position="42"/>
    </location>
</feature>
<evidence type="ECO:0000256" key="7">
    <source>
        <dbReference type="SAM" id="Coils"/>
    </source>
</evidence>
<dbReference type="PANTHER" id="PTHR31954:SF1">
    <property type="entry name" value="CILIA- AND FLAGELLA-ASSOCIATED PROTEIN 157"/>
    <property type="match status" value="1"/>
</dbReference>
<comment type="caution">
    <text evidence="9">The sequence shown here is derived from an EMBL/GenBank/DDBJ whole genome shotgun (WGS) entry which is preliminary data.</text>
</comment>
<evidence type="ECO:0000313" key="9">
    <source>
        <dbReference type="EMBL" id="KAG5261044.1"/>
    </source>
</evidence>
<dbReference type="AlphaFoldDB" id="A0AAV6FE45"/>
<dbReference type="Proteomes" id="UP000823561">
    <property type="component" value="Chromosome 24"/>
</dbReference>
<keyword evidence="10" id="KW-1185">Reference proteome</keyword>
<keyword evidence="4 7" id="KW-0175">Coiled coil</keyword>
<evidence type="ECO:0000256" key="2">
    <source>
        <dbReference type="ARBA" id="ARBA00010841"/>
    </source>
</evidence>
<feature type="region of interest" description="Disordered" evidence="8">
    <location>
        <begin position="488"/>
        <end position="524"/>
    </location>
</feature>
<evidence type="ECO:0000256" key="3">
    <source>
        <dbReference type="ARBA" id="ARBA00014087"/>
    </source>
</evidence>
<dbReference type="EMBL" id="JADWDJ010000024">
    <property type="protein sequence ID" value="KAG5261044.1"/>
    <property type="molecule type" value="Genomic_DNA"/>
</dbReference>
<dbReference type="GO" id="GO:0036064">
    <property type="term" value="C:ciliary basal body"/>
    <property type="evidence" value="ECO:0007669"/>
    <property type="project" value="TreeGrafter"/>
</dbReference>
<evidence type="ECO:0000313" key="10">
    <source>
        <dbReference type="Proteomes" id="UP000823561"/>
    </source>
</evidence>